<feature type="transmembrane region" description="Helical" evidence="4">
    <location>
        <begin position="319"/>
        <end position="339"/>
    </location>
</feature>
<feature type="transmembrane region" description="Helical" evidence="4">
    <location>
        <begin position="351"/>
        <end position="369"/>
    </location>
</feature>
<evidence type="ECO:0000256" key="1">
    <source>
        <dbReference type="ARBA" id="ARBA00022692"/>
    </source>
</evidence>
<gene>
    <name evidence="6" type="primary">fsr_2</name>
    <name evidence="6" type="ORF">WG78_16560</name>
</gene>
<dbReference type="PROSITE" id="PS50850">
    <property type="entry name" value="MFS"/>
    <property type="match status" value="1"/>
</dbReference>
<dbReference type="InterPro" id="IPR011701">
    <property type="entry name" value="MFS"/>
</dbReference>
<evidence type="ECO:0000313" key="6">
    <source>
        <dbReference type="EMBL" id="KPC50684.1"/>
    </source>
</evidence>
<proteinExistence type="predicted"/>
<feature type="transmembrane region" description="Helical" evidence="4">
    <location>
        <begin position="56"/>
        <end position="78"/>
    </location>
</feature>
<dbReference type="Proteomes" id="UP000037939">
    <property type="component" value="Unassembled WGS sequence"/>
</dbReference>
<dbReference type="GO" id="GO:0005886">
    <property type="term" value="C:plasma membrane"/>
    <property type="evidence" value="ECO:0007669"/>
    <property type="project" value="TreeGrafter"/>
</dbReference>
<dbReference type="SUPFAM" id="SSF103473">
    <property type="entry name" value="MFS general substrate transporter"/>
    <property type="match status" value="1"/>
</dbReference>
<feature type="transmembrane region" description="Helical" evidence="4">
    <location>
        <begin position="270"/>
        <end position="288"/>
    </location>
</feature>
<dbReference type="STRING" id="857265.WG78_16560"/>
<keyword evidence="3 4" id="KW-0472">Membrane</keyword>
<dbReference type="InterPro" id="IPR020846">
    <property type="entry name" value="MFS_dom"/>
</dbReference>
<feature type="transmembrane region" description="Helical" evidence="4">
    <location>
        <begin position="295"/>
        <end position="313"/>
    </location>
</feature>
<dbReference type="AlphaFoldDB" id="A0A0N0GM19"/>
<dbReference type="PANTHER" id="PTHR43129">
    <property type="entry name" value="FOSMIDOMYCIN RESISTANCE PROTEIN"/>
    <property type="match status" value="1"/>
</dbReference>
<dbReference type="OrthoDB" id="9770492at2"/>
<organism evidence="6 7">
    <name type="scientific">Amantichitinum ursilacus</name>
    <dbReference type="NCBI Taxonomy" id="857265"/>
    <lineage>
        <taxon>Bacteria</taxon>
        <taxon>Pseudomonadati</taxon>
        <taxon>Pseudomonadota</taxon>
        <taxon>Betaproteobacteria</taxon>
        <taxon>Neisseriales</taxon>
        <taxon>Chitinibacteraceae</taxon>
        <taxon>Amantichitinum</taxon>
    </lineage>
</organism>
<dbReference type="InterPro" id="IPR036259">
    <property type="entry name" value="MFS_trans_sf"/>
</dbReference>
<dbReference type="PANTHER" id="PTHR43129:SF1">
    <property type="entry name" value="FOSMIDOMYCIN RESISTANCE PROTEIN"/>
    <property type="match status" value="1"/>
</dbReference>
<dbReference type="PATRIC" id="fig|857265.3.peg.3394"/>
<evidence type="ECO:0000259" key="5">
    <source>
        <dbReference type="PROSITE" id="PS50850"/>
    </source>
</evidence>
<reference evidence="6 7" key="1">
    <citation type="submission" date="2015-07" db="EMBL/GenBank/DDBJ databases">
        <title>Draft genome sequence of the Amantichitinum ursilacus IGB-41, a new chitin-degrading bacterium.</title>
        <authorList>
            <person name="Kirstahler P."/>
            <person name="Guenther M."/>
            <person name="Grumaz C."/>
            <person name="Rupp S."/>
            <person name="Zibek S."/>
            <person name="Sohn K."/>
        </authorList>
    </citation>
    <scope>NUCLEOTIDE SEQUENCE [LARGE SCALE GENOMIC DNA]</scope>
    <source>
        <strain evidence="6 7">IGB-41</strain>
    </source>
</reference>
<dbReference type="Gene3D" id="1.20.1250.20">
    <property type="entry name" value="MFS general substrate transporter like domains"/>
    <property type="match status" value="2"/>
</dbReference>
<evidence type="ECO:0000256" key="4">
    <source>
        <dbReference type="SAM" id="Phobius"/>
    </source>
</evidence>
<keyword evidence="1 4" id="KW-0812">Transmembrane</keyword>
<feature type="transmembrane region" description="Helical" evidence="4">
    <location>
        <begin position="381"/>
        <end position="399"/>
    </location>
</feature>
<evidence type="ECO:0000256" key="2">
    <source>
        <dbReference type="ARBA" id="ARBA00022989"/>
    </source>
</evidence>
<feature type="transmembrane region" description="Helical" evidence="4">
    <location>
        <begin position="145"/>
        <end position="167"/>
    </location>
</feature>
<feature type="transmembrane region" description="Helical" evidence="4">
    <location>
        <begin position="228"/>
        <end position="250"/>
    </location>
</feature>
<dbReference type="EMBL" id="LAQT01000027">
    <property type="protein sequence ID" value="KPC50684.1"/>
    <property type="molecule type" value="Genomic_DNA"/>
</dbReference>
<keyword evidence="2 4" id="KW-1133">Transmembrane helix</keyword>
<accession>A0A0N0GM19</accession>
<dbReference type="RefSeq" id="WP_053938919.1">
    <property type="nucleotide sequence ID" value="NZ_LAQT01000027.1"/>
</dbReference>
<sequence length="407" mass="43122">MTSTAIPMPVPRVNTTQYRVLGAVSFCHLLNDMLQALLPAAYPILRGGFNLSFAQIGYLALVYQITASILQPFIGFYTDKHPKPFALPFAMLASGCGLMLLAFASSYAGLMMGAAMLGLGSSIFHPESSRIARLASGGSHGVAQSLFQVGGNIGSALGPLAAAFIVLPQGEKGMAWGGIAAVVGIVIMTALSRWYRDVLRERARNPAHAARAKAAALPALSATQIRNAMIVLVLLLLSKYVYLASFTNFYPFFIMHRFGLSTHDAQLCQFVFFAAVAAGTVMGGPVVDRIGQKKVIAWSILGTLPFTLALPYANLPLTLALSVIIGVVLSSAFPAIIVFAQELVPGRTGMISGMFFGFIFGVSGISAALLGGLADRWGIDAIYQACAFLPVMGVLAWRLPERRKAGG</sequence>
<keyword evidence="7" id="KW-1185">Reference proteome</keyword>
<dbReference type="GO" id="GO:0022857">
    <property type="term" value="F:transmembrane transporter activity"/>
    <property type="evidence" value="ECO:0007669"/>
    <property type="project" value="InterPro"/>
</dbReference>
<feature type="domain" description="Major facilitator superfamily (MFS) profile" evidence="5">
    <location>
        <begin position="20"/>
        <end position="404"/>
    </location>
</feature>
<evidence type="ECO:0000256" key="3">
    <source>
        <dbReference type="ARBA" id="ARBA00023136"/>
    </source>
</evidence>
<feature type="transmembrane region" description="Helical" evidence="4">
    <location>
        <begin position="173"/>
        <end position="195"/>
    </location>
</feature>
<evidence type="ECO:0000313" key="7">
    <source>
        <dbReference type="Proteomes" id="UP000037939"/>
    </source>
</evidence>
<protein>
    <submittedName>
        <fullName evidence="6">Fosmidomycin resistance protein</fullName>
    </submittedName>
</protein>
<dbReference type="CDD" id="cd17478">
    <property type="entry name" value="MFS_FsR"/>
    <property type="match status" value="1"/>
</dbReference>
<comment type="caution">
    <text evidence="6">The sequence shown here is derived from an EMBL/GenBank/DDBJ whole genome shotgun (WGS) entry which is preliminary data.</text>
</comment>
<name>A0A0N0GM19_9NEIS</name>
<dbReference type="Pfam" id="PF07690">
    <property type="entry name" value="MFS_1"/>
    <property type="match status" value="1"/>
</dbReference>